<organism evidence="2 3">
    <name type="scientific">Pseudomonas graminis</name>
    <dbReference type="NCBI Taxonomy" id="158627"/>
    <lineage>
        <taxon>Bacteria</taxon>
        <taxon>Pseudomonadati</taxon>
        <taxon>Pseudomonadota</taxon>
        <taxon>Gammaproteobacteria</taxon>
        <taxon>Pseudomonadales</taxon>
        <taxon>Pseudomonadaceae</taxon>
        <taxon>Pseudomonas</taxon>
    </lineage>
</organism>
<protein>
    <recommendedName>
        <fullName evidence="4">Lipoprotein</fullName>
    </recommendedName>
</protein>
<evidence type="ECO:0000256" key="1">
    <source>
        <dbReference type="SAM" id="SignalP"/>
    </source>
</evidence>
<dbReference type="PROSITE" id="PS51257">
    <property type="entry name" value="PROKAR_LIPOPROTEIN"/>
    <property type="match status" value="1"/>
</dbReference>
<dbReference type="AlphaFoldDB" id="A0A1C2ECQ6"/>
<dbReference type="Proteomes" id="UP000095143">
    <property type="component" value="Unassembled WGS sequence"/>
</dbReference>
<evidence type="ECO:0000313" key="2">
    <source>
        <dbReference type="EMBL" id="OCX24805.1"/>
    </source>
</evidence>
<comment type="caution">
    <text evidence="2">The sequence shown here is derived from an EMBL/GenBank/DDBJ whole genome shotgun (WGS) entry which is preliminary data.</text>
</comment>
<feature type="signal peptide" evidence="1">
    <location>
        <begin position="1"/>
        <end position="19"/>
    </location>
</feature>
<dbReference type="RefSeq" id="WP_065987016.1">
    <property type="nucleotide sequence ID" value="NZ_MDEN01000053.1"/>
</dbReference>
<dbReference type="OrthoDB" id="6884649at2"/>
<accession>A0A1C2ECQ6</accession>
<gene>
    <name evidence="2" type="ORF">BBI10_04090</name>
</gene>
<proteinExistence type="predicted"/>
<sequence>MKAIYIAAFAILLMGCASGASSPAKDAHSPPPPDAVKISGSEITNQFIGRSHQSVTTSGQSFTEILTTDGKAKIHITGMAEAAGSWEITGDVICVTYTAYGEECSIVKANEQWFWFIDNVKGTTNNRFHR</sequence>
<evidence type="ECO:0000313" key="3">
    <source>
        <dbReference type="Proteomes" id="UP000095143"/>
    </source>
</evidence>
<feature type="chain" id="PRO_5008660432" description="Lipoprotein" evidence="1">
    <location>
        <begin position="20"/>
        <end position="130"/>
    </location>
</feature>
<evidence type="ECO:0008006" key="4">
    <source>
        <dbReference type="Google" id="ProtNLM"/>
    </source>
</evidence>
<dbReference type="EMBL" id="MDEN01000053">
    <property type="protein sequence ID" value="OCX24805.1"/>
    <property type="molecule type" value="Genomic_DNA"/>
</dbReference>
<reference evidence="2 3" key="1">
    <citation type="submission" date="2016-08" db="EMBL/GenBank/DDBJ databases">
        <title>Whole genome sequence of Pseudomonas graminis strain UASWS1507, a potential biological control agent for agriculture.</title>
        <authorList>
            <person name="Crovadore J."/>
            <person name="Calmin G."/>
            <person name="Chablais R."/>
            <person name="Cochard B."/>
            <person name="Lefort F."/>
        </authorList>
    </citation>
    <scope>NUCLEOTIDE SEQUENCE [LARGE SCALE GENOMIC DNA]</scope>
    <source>
        <strain evidence="2 3">UASWS1507</strain>
    </source>
</reference>
<name>A0A1C2ECQ6_9PSED</name>
<keyword evidence="1" id="KW-0732">Signal</keyword>